<sequence length="178" mass="20437">MGIEQRLTQERLQELFEYDMSSGRLIWKARPELPAFRDAKFAGKPAGTHDSSGHIQISIDKKLYSAHRLTWLYHFGPIPDGMQIDHINGVRDDNRVVNLRLATPTGNSRNQKKQQGRSSKYKGVSFHKRLRKWQASIGALDNKKRMFLGYFENEIEAARAYDEVAAREFGEFAKLNGV</sequence>
<organism evidence="6 7">
    <name type="scientific">Ralstonia mannitolilytica</name>
    <dbReference type="NCBI Taxonomy" id="105219"/>
    <lineage>
        <taxon>Bacteria</taxon>
        <taxon>Pseudomonadati</taxon>
        <taxon>Pseudomonadota</taxon>
        <taxon>Betaproteobacteria</taxon>
        <taxon>Burkholderiales</taxon>
        <taxon>Burkholderiaceae</taxon>
        <taxon>Ralstonia</taxon>
    </lineage>
</organism>
<dbReference type="InterPro" id="IPR003615">
    <property type="entry name" value="HNH_nuc"/>
</dbReference>
<dbReference type="SUPFAM" id="SSF54060">
    <property type="entry name" value="His-Me finger endonucleases"/>
    <property type="match status" value="1"/>
</dbReference>
<dbReference type="Gene3D" id="3.90.75.20">
    <property type="match status" value="1"/>
</dbReference>
<keyword evidence="2" id="KW-0238">DNA-binding</keyword>
<reference evidence="6 7" key="1">
    <citation type="submission" date="2023-07" db="EMBL/GenBank/DDBJ databases">
        <authorList>
            <person name="Peeters C."/>
        </authorList>
    </citation>
    <scope>NUCLEOTIDE SEQUENCE [LARGE SCALE GENOMIC DNA]</scope>
    <source>
        <strain evidence="6 7">R-77569</strain>
    </source>
</reference>
<dbReference type="Gene3D" id="3.30.730.10">
    <property type="entry name" value="AP2/ERF domain"/>
    <property type="match status" value="1"/>
</dbReference>
<keyword evidence="1" id="KW-0805">Transcription regulation</keyword>
<dbReference type="SUPFAM" id="SSF54171">
    <property type="entry name" value="DNA-binding domain"/>
    <property type="match status" value="1"/>
</dbReference>
<accession>A0ABM9L0R9</accession>
<evidence type="ECO:0000256" key="4">
    <source>
        <dbReference type="SAM" id="MobiDB-lite"/>
    </source>
</evidence>
<keyword evidence="7" id="KW-1185">Reference proteome</keyword>
<dbReference type="InterPro" id="IPR036955">
    <property type="entry name" value="AP2/ERF_dom_sf"/>
</dbReference>
<dbReference type="InterPro" id="IPR044925">
    <property type="entry name" value="His-Me_finger_sf"/>
</dbReference>
<evidence type="ECO:0000313" key="6">
    <source>
        <dbReference type="EMBL" id="CAJ0895848.1"/>
    </source>
</evidence>
<proteinExistence type="predicted"/>
<comment type="caution">
    <text evidence="6">The sequence shown here is derived from an EMBL/GenBank/DDBJ whole genome shotgun (WGS) entry which is preliminary data.</text>
</comment>
<dbReference type="PROSITE" id="PS51032">
    <property type="entry name" value="AP2_ERF"/>
    <property type="match status" value="1"/>
</dbReference>
<evidence type="ECO:0000256" key="1">
    <source>
        <dbReference type="ARBA" id="ARBA00023015"/>
    </source>
</evidence>
<evidence type="ECO:0000313" key="7">
    <source>
        <dbReference type="Proteomes" id="UP001190452"/>
    </source>
</evidence>
<protein>
    <recommendedName>
        <fullName evidence="5">AP2/ERF domain-containing protein</fullName>
    </recommendedName>
</protein>
<dbReference type="PANTHER" id="PTHR32467">
    <property type="entry name" value="AP2-LIKE ETHYLENE-RESPONSIVE TRANSCRIPTION FACTOR"/>
    <property type="match status" value="1"/>
</dbReference>
<dbReference type="Proteomes" id="UP001190452">
    <property type="component" value="Unassembled WGS sequence"/>
</dbReference>
<evidence type="ECO:0000259" key="5">
    <source>
        <dbReference type="PROSITE" id="PS51032"/>
    </source>
</evidence>
<dbReference type="EMBL" id="CAUDKV010000027">
    <property type="protein sequence ID" value="CAJ0895848.1"/>
    <property type="molecule type" value="Genomic_DNA"/>
</dbReference>
<evidence type="ECO:0000256" key="2">
    <source>
        <dbReference type="ARBA" id="ARBA00023125"/>
    </source>
</evidence>
<dbReference type="InterPro" id="IPR001471">
    <property type="entry name" value="AP2/ERF_dom"/>
</dbReference>
<gene>
    <name evidence="6" type="ORF">R77569_04539</name>
</gene>
<keyword evidence="3" id="KW-0804">Transcription</keyword>
<name>A0ABM9L0R9_9RALS</name>
<dbReference type="Pfam" id="PF13392">
    <property type="entry name" value="HNH_3"/>
    <property type="match status" value="1"/>
</dbReference>
<feature type="domain" description="AP2/ERF" evidence="5">
    <location>
        <begin position="120"/>
        <end position="178"/>
    </location>
</feature>
<dbReference type="PANTHER" id="PTHR32467:SF90">
    <property type="entry name" value="AP2-LIKE ETHYLENE-RESPONSIVE TRANSCRIPTION FACTOR AIL1"/>
    <property type="match status" value="1"/>
</dbReference>
<dbReference type="RefSeq" id="WP_316897194.1">
    <property type="nucleotide sequence ID" value="NZ_CAUDKV010000027.1"/>
</dbReference>
<evidence type="ECO:0000256" key="3">
    <source>
        <dbReference type="ARBA" id="ARBA00023163"/>
    </source>
</evidence>
<feature type="region of interest" description="Disordered" evidence="4">
    <location>
        <begin position="102"/>
        <end position="122"/>
    </location>
</feature>
<dbReference type="InterPro" id="IPR016177">
    <property type="entry name" value="DNA-bd_dom_sf"/>
</dbReference>
<dbReference type="SMART" id="SM00380">
    <property type="entry name" value="AP2"/>
    <property type="match status" value="1"/>
</dbReference>